<evidence type="ECO:0000256" key="1">
    <source>
        <dbReference type="ARBA" id="ARBA00001602"/>
    </source>
</evidence>
<organism evidence="8 9">
    <name type="scientific">Veillonella magna</name>
    <dbReference type="NCBI Taxonomy" id="464322"/>
    <lineage>
        <taxon>Bacteria</taxon>
        <taxon>Bacillati</taxon>
        <taxon>Bacillota</taxon>
        <taxon>Negativicutes</taxon>
        <taxon>Veillonellales</taxon>
        <taxon>Veillonellaceae</taxon>
        <taxon>Veillonella</taxon>
    </lineage>
</organism>
<keyword evidence="3 7" id="KW-0133">Cell shape</keyword>
<keyword evidence="9" id="KW-1185">Reference proteome</keyword>
<evidence type="ECO:0000256" key="7">
    <source>
        <dbReference type="HAMAP-Rule" id="MF_00258"/>
    </source>
</evidence>
<evidence type="ECO:0000256" key="5">
    <source>
        <dbReference type="ARBA" id="ARBA00023235"/>
    </source>
</evidence>
<dbReference type="RefSeq" id="WP_205088141.1">
    <property type="nucleotide sequence ID" value="NZ_JACJLA010000013.1"/>
</dbReference>
<dbReference type="Pfam" id="PF01177">
    <property type="entry name" value="Asp_Glu_race"/>
    <property type="match status" value="1"/>
</dbReference>
<name>A0ABS2GG91_9FIRM</name>
<dbReference type="GO" id="GO:0008881">
    <property type="term" value="F:glutamate racemase activity"/>
    <property type="evidence" value="ECO:0007669"/>
    <property type="project" value="UniProtKB-EC"/>
</dbReference>
<keyword evidence="6 7" id="KW-0961">Cell wall biogenesis/degradation</keyword>
<dbReference type="EMBL" id="JACJLA010000013">
    <property type="protein sequence ID" value="MBM6913166.1"/>
    <property type="molecule type" value="Genomic_DNA"/>
</dbReference>
<feature type="binding site" evidence="7">
    <location>
        <begin position="192"/>
        <end position="193"/>
    </location>
    <ligand>
        <name>substrate</name>
    </ligand>
</feature>
<dbReference type="PANTHER" id="PTHR21198">
    <property type="entry name" value="GLUTAMATE RACEMASE"/>
    <property type="match status" value="1"/>
</dbReference>
<comment type="caution">
    <text evidence="7">Lacks conserved residue(s) required for the propagation of feature annotation.</text>
</comment>
<evidence type="ECO:0000313" key="9">
    <source>
        <dbReference type="Proteomes" id="UP000707138"/>
    </source>
</evidence>
<dbReference type="PROSITE" id="PS00924">
    <property type="entry name" value="ASP_GLU_RACEMASE_2"/>
    <property type="match status" value="1"/>
</dbReference>
<keyword evidence="4 7" id="KW-0573">Peptidoglycan synthesis</keyword>
<dbReference type="InterPro" id="IPR015942">
    <property type="entry name" value="Asp/Glu/hydantoin_racemase"/>
</dbReference>
<protein>
    <recommendedName>
        <fullName evidence="2 7">Glutamate racemase</fullName>
        <ecNumber evidence="2 7">5.1.1.3</ecNumber>
    </recommendedName>
</protein>
<feature type="active site" description="Proton donor/acceptor" evidence="7">
    <location>
        <position position="81"/>
    </location>
</feature>
<keyword evidence="5 7" id="KW-0413">Isomerase</keyword>
<dbReference type="PANTHER" id="PTHR21198:SF3">
    <property type="entry name" value="GLUTAMATE RACEMASE"/>
    <property type="match status" value="1"/>
</dbReference>
<dbReference type="NCBIfam" id="TIGR00067">
    <property type="entry name" value="glut_race"/>
    <property type="match status" value="1"/>
</dbReference>
<comment type="pathway">
    <text evidence="7">Cell wall biogenesis; peptidoglycan biosynthesis.</text>
</comment>
<comment type="caution">
    <text evidence="8">The sequence shown here is derived from an EMBL/GenBank/DDBJ whole genome shotgun (WGS) entry which is preliminary data.</text>
</comment>
<comment type="similarity">
    <text evidence="7">Belongs to the aspartate/glutamate racemases family.</text>
</comment>
<dbReference type="Proteomes" id="UP000707138">
    <property type="component" value="Unassembled WGS sequence"/>
</dbReference>
<dbReference type="InterPro" id="IPR033134">
    <property type="entry name" value="Asp/Glu_racemase_AS_2"/>
</dbReference>
<evidence type="ECO:0000256" key="3">
    <source>
        <dbReference type="ARBA" id="ARBA00022960"/>
    </source>
</evidence>
<evidence type="ECO:0000256" key="6">
    <source>
        <dbReference type="ARBA" id="ARBA00023316"/>
    </source>
</evidence>
<evidence type="ECO:0000256" key="2">
    <source>
        <dbReference type="ARBA" id="ARBA00013090"/>
    </source>
</evidence>
<reference evidence="8 9" key="1">
    <citation type="journal article" date="2021" name="Sci. Rep.">
        <title>The distribution of antibiotic resistance genes in chicken gut microbiota commensals.</title>
        <authorList>
            <person name="Juricova H."/>
            <person name="Matiasovicova J."/>
            <person name="Kubasova T."/>
            <person name="Cejkova D."/>
            <person name="Rychlik I."/>
        </authorList>
    </citation>
    <scope>NUCLEOTIDE SEQUENCE [LARGE SCALE GENOMIC DNA]</scope>
    <source>
        <strain evidence="8 9">An537</strain>
    </source>
</reference>
<sequence>MNKEKQIERSRLPIGVFDSGVGGLTVMTVMRTVFPHEDFVYIGDNANNPVGNRPNEEITDIAVRIGRFLEQVPVKLAVVACNTFTVVALDELRRQLSYPIVGVCKGVHTAIDISPRKSIAIMATKATIDSHKHKESALKFNPNVSVWEQSCPDLAHIIEEGHLTDDIARAKAEEYIQPILEAGADTIVLGCTHFPFIKRLLERITGNDVVYVDPSYETATEVKRVLTEQQLLNPKHTTGKMDLCFTKDVELASKMASCLIPPKDFTIRSIKL</sequence>
<comment type="function">
    <text evidence="7">Provides the (R)-glutamate required for cell wall biosynthesis.</text>
</comment>
<comment type="catalytic activity">
    <reaction evidence="1 7">
        <text>L-glutamate = D-glutamate</text>
        <dbReference type="Rhea" id="RHEA:12813"/>
        <dbReference type="ChEBI" id="CHEBI:29985"/>
        <dbReference type="ChEBI" id="CHEBI:29986"/>
        <dbReference type="EC" id="5.1.1.3"/>
    </reaction>
</comment>
<dbReference type="HAMAP" id="MF_00258">
    <property type="entry name" value="Glu_racemase"/>
    <property type="match status" value="1"/>
</dbReference>
<feature type="binding site" evidence="7">
    <location>
        <begin position="18"/>
        <end position="19"/>
    </location>
    <ligand>
        <name>substrate</name>
    </ligand>
</feature>
<feature type="active site" description="Proton donor/acceptor" evidence="7">
    <location>
        <position position="191"/>
    </location>
</feature>
<dbReference type="SUPFAM" id="SSF53681">
    <property type="entry name" value="Aspartate/glutamate racemase"/>
    <property type="match status" value="2"/>
</dbReference>
<proteinExistence type="inferred from homology"/>
<evidence type="ECO:0000313" key="8">
    <source>
        <dbReference type="EMBL" id="MBM6913166.1"/>
    </source>
</evidence>
<accession>A0ABS2GG91</accession>
<evidence type="ECO:0000256" key="4">
    <source>
        <dbReference type="ARBA" id="ARBA00022984"/>
    </source>
</evidence>
<feature type="binding site" evidence="7">
    <location>
        <begin position="82"/>
        <end position="83"/>
    </location>
    <ligand>
        <name>substrate</name>
    </ligand>
</feature>
<gene>
    <name evidence="7 8" type="primary">murI</name>
    <name evidence="8" type="ORF">H6A01_07520</name>
</gene>
<dbReference type="InterPro" id="IPR001920">
    <property type="entry name" value="Asp/Glu_race"/>
</dbReference>
<dbReference type="EC" id="5.1.1.3" evidence="2 7"/>
<dbReference type="Gene3D" id="3.40.50.1860">
    <property type="match status" value="2"/>
</dbReference>
<dbReference type="InterPro" id="IPR004391">
    <property type="entry name" value="Glu_race"/>
</dbReference>